<keyword evidence="2" id="KW-1185">Reference proteome</keyword>
<reference evidence="1" key="1">
    <citation type="submission" date="2022-08" db="EMBL/GenBank/DDBJ databases">
        <authorList>
            <person name="Vandamme P."/>
            <person name="Hettiarachchi A."/>
            <person name="Peeters C."/>
            <person name="Cnockaert M."/>
            <person name="Carlier A."/>
        </authorList>
    </citation>
    <scope>NUCLEOTIDE SEQUENCE</scope>
    <source>
        <strain evidence="1">LMG 31809</strain>
    </source>
</reference>
<evidence type="ECO:0000313" key="2">
    <source>
        <dbReference type="Proteomes" id="UP001141619"/>
    </source>
</evidence>
<accession>A0A9X3Z6J1</accession>
<proteinExistence type="predicted"/>
<sequence length="118" mass="12834">MIQLDSQEASFSDPVVLSQPASPPDCVHFCVQAAADSATLSRVLEYFALNNILPETVRSRRFVDGNLVIDLKVKDLDEKRVSVIANKLRSSVLVFGVTVEWISAGQGRQDSGAMRAVA</sequence>
<dbReference type="Proteomes" id="UP001141619">
    <property type="component" value="Unassembled WGS sequence"/>
</dbReference>
<organism evidence="1 2">
    <name type="scientific">Govanella unica</name>
    <dbReference type="NCBI Taxonomy" id="2975056"/>
    <lineage>
        <taxon>Bacteria</taxon>
        <taxon>Pseudomonadati</taxon>
        <taxon>Pseudomonadota</taxon>
        <taxon>Alphaproteobacteria</taxon>
        <taxon>Emcibacterales</taxon>
        <taxon>Govanellaceae</taxon>
        <taxon>Govanella</taxon>
    </lineage>
</organism>
<dbReference type="RefSeq" id="WP_274942836.1">
    <property type="nucleotide sequence ID" value="NZ_JANWOI010000001.1"/>
</dbReference>
<reference evidence="1" key="2">
    <citation type="journal article" date="2023" name="Syst. Appl. Microbiol.">
        <title>Govania unica gen. nov., sp. nov., a rare biosphere bacterium that represents a novel family in the class Alphaproteobacteria.</title>
        <authorList>
            <person name="Vandamme P."/>
            <person name="Peeters C."/>
            <person name="Hettiarachchi A."/>
            <person name="Cnockaert M."/>
            <person name="Carlier A."/>
        </authorList>
    </citation>
    <scope>NUCLEOTIDE SEQUENCE</scope>
    <source>
        <strain evidence="1">LMG 31809</strain>
    </source>
</reference>
<dbReference type="AlphaFoldDB" id="A0A9X3Z6J1"/>
<protein>
    <recommendedName>
        <fullName evidence="3">ACT domain-containing protein</fullName>
    </recommendedName>
</protein>
<dbReference type="EMBL" id="JANWOI010000001">
    <property type="protein sequence ID" value="MDA5193142.1"/>
    <property type="molecule type" value="Genomic_DNA"/>
</dbReference>
<evidence type="ECO:0008006" key="3">
    <source>
        <dbReference type="Google" id="ProtNLM"/>
    </source>
</evidence>
<evidence type="ECO:0000313" key="1">
    <source>
        <dbReference type="EMBL" id="MDA5193142.1"/>
    </source>
</evidence>
<comment type="caution">
    <text evidence="1">The sequence shown here is derived from an EMBL/GenBank/DDBJ whole genome shotgun (WGS) entry which is preliminary data.</text>
</comment>
<name>A0A9X3Z6J1_9PROT</name>
<gene>
    <name evidence="1" type="ORF">NYP16_04125</name>
</gene>